<dbReference type="Pfam" id="PF03629">
    <property type="entry name" value="SASA"/>
    <property type="match status" value="1"/>
</dbReference>
<comment type="caution">
    <text evidence="5">The sequence shown here is derived from an EMBL/GenBank/DDBJ whole genome shotgun (WGS) entry which is preliminary data.</text>
</comment>
<reference evidence="5 6" key="1">
    <citation type="journal article" date="2012" name="Genome Biol.">
        <title>Genome and low-iron response of an oceanic diatom adapted to chronic iron limitation.</title>
        <authorList>
            <person name="Lommer M."/>
            <person name="Specht M."/>
            <person name="Roy A.S."/>
            <person name="Kraemer L."/>
            <person name="Andreson R."/>
            <person name="Gutowska M.A."/>
            <person name="Wolf J."/>
            <person name="Bergner S.V."/>
            <person name="Schilhabel M.B."/>
            <person name="Klostermeier U.C."/>
            <person name="Beiko R.G."/>
            <person name="Rosenstiel P."/>
            <person name="Hippler M."/>
            <person name="Laroche J."/>
        </authorList>
    </citation>
    <scope>NUCLEOTIDE SEQUENCE [LARGE SCALE GENOMIC DNA]</scope>
    <source>
        <strain evidence="5 6">CCMP1005</strain>
    </source>
</reference>
<dbReference type="InterPro" id="IPR052940">
    <property type="entry name" value="Carb_Esterase_6"/>
</dbReference>
<dbReference type="InterPro" id="IPR005181">
    <property type="entry name" value="SASA"/>
</dbReference>
<feature type="region of interest" description="Disordered" evidence="2">
    <location>
        <begin position="93"/>
        <end position="112"/>
    </location>
</feature>
<proteinExistence type="predicted"/>
<evidence type="ECO:0000259" key="4">
    <source>
        <dbReference type="Pfam" id="PF03629"/>
    </source>
</evidence>
<dbReference type="eggNOG" id="ENOG502STJ0">
    <property type="taxonomic scope" value="Eukaryota"/>
</dbReference>
<keyword evidence="3" id="KW-0812">Transmembrane</keyword>
<evidence type="ECO:0000313" key="6">
    <source>
        <dbReference type="Proteomes" id="UP000266841"/>
    </source>
</evidence>
<feature type="domain" description="Sialate O-acetylesterase" evidence="4">
    <location>
        <begin position="311"/>
        <end position="517"/>
    </location>
</feature>
<feature type="region of interest" description="Disordered" evidence="2">
    <location>
        <begin position="1"/>
        <end position="21"/>
    </location>
</feature>
<dbReference type="GO" id="GO:0016787">
    <property type="term" value="F:hydrolase activity"/>
    <property type="evidence" value="ECO:0007669"/>
    <property type="project" value="UniProtKB-KW"/>
</dbReference>
<keyword evidence="3" id="KW-0472">Membrane</keyword>
<dbReference type="OrthoDB" id="42638at2759"/>
<dbReference type="InterPro" id="IPR036514">
    <property type="entry name" value="SGNH_hydro_sf"/>
</dbReference>
<dbReference type="Proteomes" id="UP000266841">
    <property type="component" value="Unassembled WGS sequence"/>
</dbReference>
<feature type="transmembrane region" description="Helical" evidence="3">
    <location>
        <begin position="67"/>
        <end position="87"/>
    </location>
</feature>
<sequence length="579" mass="62572">MRSKTDRGGVMTKNDTGELEEDVEVELALASLASADSADSADSAGREEGAPPVCLGSRATSKGFFRIGVAVASTIAALAAIILIATLPAKVTDSSSAVQQPRDDGALTSSDGVLGRRIDADASTSAEVLAVVENNTEEDSRPTSPSSLLANVAEDSQPTYSPSRLLTLPTVSPTYSPASEDELSFGVESYYGASSFTDPIDFFLLGGQSNMVGHSTSSQSLGAILNKEANSQYWFDMKAILEAANESNEEREAALFDSVYQAHANRDFENAAEIAGTLASETMQLYREGLLADLDSPPDLGSCSFLEPLKEKYDDNQRPMVENTSSGIQPLVPGSSCGHSFGHELLFGRTLELQLAQGNRYEMVKYASGATSLSEHWLPGKGTFWDGLNSTIHSRQGYGNWKAFVWHQGESSAFPSKGEDRSLTYLGDLTAFVKAVRDEMHSASPGFWSCPEAIPVVIVQLGAWPTGIMAERVREAQAQFCESDARSGLITMGDLSPFYHFDPLSLLISGNRIAKAYDLIRSSQSEYVCPGGISSVLVERLNKRGGRGEEKERERKKKEEEKERRGGGERRAERLRFGC</sequence>
<dbReference type="PANTHER" id="PTHR31988:SF19">
    <property type="entry name" value="9-O-ACETYL-N-ACETYLNEURAMINIC ACID DEACETYLASE-RELATED"/>
    <property type="match status" value="1"/>
</dbReference>
<keyword evidence="6" id="KW-1185">Reference proteome</keyword>
<protein>
    <recommendedName>
        <fullName evidence="4">Sialate O-acetylesterase domain-containing protein</fullName>
    </recommendedName>
</protein>
<evidence type="ECO:0000256" key="1">
    <source>
        <dbReference type="ARBA" id="ARBA00022801"/>
    </source>
</evidence>
<organism evidence="5 6">
    <name type="scientific">Thalassiosira oceanica</name>
    <name type="common">Marine diatom</name>
    <dbReference type="NCBI Taxonomy" id="159749"/>
    <lineage>
        <taxon>Eukaryota</taxon>
        <taxon>Sar</taxon>
        <taxon>Stramenopiles</taxon>
        <taxon>Ochrophyta</taxon>
        <taxon>Bacillariophyta</taxon>
        <taxon>Coscinodiscophyceae</taxon>
        <taxon>Thalassiosirophycidae</taxon>
        <taxon>Thalassiosirales</taxon>
        <taxon>Thalassiosiraceae</taxon>
        <taxon>Thalassiosira</taxon>
    </lineage>
</organism>
<dbReference type="SUPFAM" id="SSF52266">
    <property type="entry name" value="SGNH hydrolase"/>
    <property type="match status" value="1"/>
</dbReference>
<gene>
    <name evidence="5" type="ORF">THAOC_06547</name>
</gene>
<dbReference type="AlphaFoldDB" id="K0T2G9"/>
<accession>K0T2G9</accession>
<dbReference type="Gene3D" id="3.40.50.1110">
    <property type="entry name" value="SGNH hydrolase"/>
    <property type="match status" value="1"/>
</dbReference>
<evidence type="ECO:0000256" key="2">
    <source>
        <dbReference type="SAM" id="MobiDB-lite"/>
    </source>
</evidence>
<dbReference type="EMBL" id="AGNL01006535">
    <property type="protein sequence ID" value="EJK71965.1"/>
    <property type="molecule type" value="Genomic_DNA"/>
</dbReference>
<name>K0T2G9_THAOC</name>
<keyword evidence="3" id="KW-1133">Transmembrane helix</keyword>
<keyword evidence="1" id="KW-0378">Hydrolase</keyword>
<dbReference type="PANTHER" id="PTHR31988">
    <property type="entry name" value="ESTERASE, PUTATIVE (DUF303)-RELATED"/>
    <property type="match status" value="1"/>
</dbReference>
<evidence type="ECO:0000313" key="5">
    <source>
        <dbReference type="EMBL" id="EJK71965.1"/>
    </source>
</evidence>
<evidence type="ECO:0000256" key="3">
    <source>
        <dbReference type="SAM" id="Phobius"/>
    </source>
</evidence>
<feature type="region of interest" description="Disordered" evidence="2">
    <location>
        <begin position="543"/>
        <end position="579"/>
    </location>
</feature>